<dbReference type="InterPro" id="IPR020904">
    <property type="entry name" value="Sc_DH/Rdtase_CS"/>
</dbReference>
<accession>K0B304</accession>
<name>K0B304_GOTA9</name>
<dbReference type="EC" id="1.1.1.100" evidence="3"/>
<reference evidence="3 4" key="1">
    <citation type="journal article" date="2012" name="PLoS ONE">
        <title>The purine-utilizing bacterium Clostridium acidurici 9a: a genome-guided metabolic reconsideration.</title>
        <authorList>
            <person name="Hartwich K."/>
            <person name="Poehlein A."/>
            <person name="Daniel R."/>
        </authorList>
    </citation>
    <scope>NUCLEOTIDE SEQUENCE [LARGE SCALE GENOMIC DNA]</scope>
    <source>
        <strain evidence="4">ATCC 7906 / DSM 604 / BCRC 14475 / CIP 104303 / KCTC 5404 / NCIMB 10678 / 9a</strain>
    </source>
</reference>
<dbReference type="InterPro" id="IPR051122">
    <property type="entry name" value="SDR_DHRS6-like"/>
</dbReference>
<dbReference type="GO" id="GO:0004316">
    <property type="term" value="F:3-oxoacyl-[acyl-carrier-protein] reductase (NADPH) activity"/>
    <property type="evidence" value="ECO:0007669"/>
    <property type="project" value="UniProtKB-EC"/>
</dbReference>
<dbReference type="Pfam" id="PF13561">
    <property type="entry name" value="adh_short_C2"/>
    <property type="match status" value="1"/>
</dbReference>
<dbReference type="FunFam" id="3.40.50.720:FF:000084">
    <property type="entry name" value="Short-chain dehydrogenase reductase"/>
    <property type="match status" value="1"/>
</dbReference>
<dbReference type="PANTHER" id="PTHR43477:SF1">
    <property type="entry name" value="DIHYDROANTICAPSIN 7-DEHYDROGENASE"/>
    <property type="match status" value="1"/>
</dbReference>
<evidence type="ECO:0000256" key="1">
    <source>
        <dbReference type="ARBA" id="ARBA00006484"/>
    </source>
</evidence>
<dbReference type="InterPro" id="IPR036291">
    <property type="entry name" value="NAD(P)-bd_dom_sf"/>
</dbReference>
<organism evidence="3 4">
    <name type="scientific">Gottschalkia acidurici (strain ATCC 7906 / DSM 604 / BCRC 14475 / CIP 104303 / KCTC 5404 / NCIMB 10678 / 9a)</name>
    <name type="common">Clostridium acidurici</name>
    <dbReference type="NCBI Taxonomy" id="1128398"/>
    <lineage>
        <taxon>Bacteria</taxon>
        <taxon>Bacillati</taxon>
        <taxon>Bacillota</taxon>
        <taxon>Tissierellia</taxon>
        <taxon>Tissierellales</taxon>
        <taxon>Gottschalkiaceae</taxon>
        <taxon>Gottschalkia</taxon>
    </lineage>
</organism>
<comment type="similarity">
    <text evidence="1">Belongs to the short-chain dehydrogenases/reductases (SDR) family.</text>
</comment>
<dbReference type="EMBL" id="CP003326">
    <property type="protein sequence ID" value="AFS79011.1"/>
    <property type="molecule type" value="Genomic_DNA"/>
</dbReference>
<dbReference type="PRINTS" id="PR00080">
    <property type="entry name" value="SDRFAMILY"/>
</dbReference>
<dbReference type="PROSITE" id="PS00061">
    <property type="entry name" value="ADH_SHORT"/>
    <property type="match status" value="1"/>
</dbReference>
<keyword evidence="2 3" id="KW-0560">Oxidoreductase</keyword>
<dbReference type="CDD" id="cd05233">
    <property type="entry name" value="SDR_c"/>
    <property type="match status" value="1"/>
</dbReference>
<dbReference type="KEGG" id="cad:Curi_c20070"/>
<dbReference type="GO" id="GO:0008206">
    <property type="term" value="P:bile acid metabolic process"/>
    <property type="evidence" value="ECO:0007669"/>
    <property type="project" value="UniProtKB-ARBA"/>
</dbReference>
<proteinExistence type="inferred from homology"/>
<dbReference type="AlphaFoldDB" id="K0B304"/>
<evidence type="ECO:0000313" key="4">
    <source>
        <dbReference type="Proteomes" id="UP000006094"/>
    </source>
</evidence>
<dbReference type="Gene3D" id="3.40.50.720">
    <property type="entry name" value="NAD(P)-binding Rossmann-like Domain"/>
    <property type="match status" value="1"/>
</dbReference>
<dbReference type="HOGENOM" id="CLU_010194_1_0_9"/>
<keyword evidence="4" id="KW-1185">Reference proteome</keyword>
<dbReference type="SUPFAM" id="SSF51735">
    <property type="entry name" value="NAD(P)-binding Rossmann-fold domains"/>
    <property type="match status" value="1"/>
</dbReference>
<dbReference type="InterPro" id="IPR002347">
    <property type="entry name" value="SDR_fam"/>
</dbReference>
<dbReference type="PATRIC" id="fig|1128398.3.peg.2068"/>
<dbReference type="eggNOG" id="COG1028">
    <property type="taxonomic scope" value="Bacteria"/>
</dbReference>
<dbReference type="PRINTS" id="PR00081">
    <property type="entry name" value="GDHRDH"/>
</dbReference>
<dbReference type="NCBIfam" id="NF009466">
    <property type="entry name" value="PRK12826.1-2"/>
    <property type="match status" value="1"/>
</dbReference>
<gene>
    <name evidence="3" type="primary">fabG4</name>
    <name evidence="3" type="ordered locus">Curi_c20070</name>
</gene>
<protein>
    <submittedName>
        <fullName evidence="3">3-oxoacyl-[acyl-carrier-protein] reductase FabG</fullName>
        <ecNumber evidence="3">1.1.1.100</ecNumber>
    </submittedName>
</protein>
<dbReference type="PANTHER" id="PTHR43477">
    <property type="entry name" value="DIHYDROANTICAPSIN 7-DEHYDROGENASE"/>
    <property type="match status" value="1"/>
</dbReference>
<evidence type="ECO:0000313" key="3">
    <source>
        <dbReference type="EMBL" id="AFS79011.1"/>
    </source>
</evidence>
<dbReference type="NCBIfam" id="NF005559">
    <property type="entry name" value="PRK07231.1"/>
    <property type="match status" value="1"/>
</dbReference>
<evidence type="ECO:0000256" key="2">
    <source>
        <dbReference type="ARBA" id="ARBA00023002"/>
    </source>
</evidence>
<dbReference type="OrthoDB" id="9803333at2"/>
<dbReference type="Proteomes" id="UP000006094">
    <property type="component" value="Chromosome"/>
</dbReference>
<dbReference type="STRING" id="1128398.Curi_c20070"/>
<sequence length="248" mass="26483">MLLKDKVAVITGAASGFGKEASLLFSKQGAKIVAVDYDVAGEKVVEEIKKNGCEAIFVKADVSSDEDVKNFIDKAIQQFGKIDILFNNAGVYVPGKADELSESDWDRVININLKSVYLVSKYAVPHMKTNNEGVIINTASAAGIIGFPDAISYAASKGGVVSLTKAMAVDYAQHNIRVNCICPGTGETGMTKDVLENKELREMFLAPIPLKRFGQVEDIANAALFLASDLSSYLTGVVLPVDGGWTVA</sequence>